<dbReference type="EMBL" id="JARIHO010000021">
    <property type="protein sequence ID" value="KAJ7346195.1"/>
    <property type="molecule type" value="Genomic_DNA"/>
</dbReference>
<organism evidence="2 3">
    <name type="scientific">Mycena albidolilacea</name>
    <dbReference type="NCBI Taxonomy" id="1033008"/>
    <lineage>
        <taxon>Eukaryota</taxon>
        <taxon>Fungi</taxon>
        <taxon>Dikarya</taxon>
        <taxon>Basidiomycota</taxon>
        <taxon>Agaricomycotina</taxon>
        <taxon>Agaricomycetes</taxon>
        <taxon>Agaricomycetidae</taxon>
        <taxon>Agaricales</taxon>
        <taxon>Marasmiineae</taxon>
        <taxon>Mycenaceae</taxon>
        <taxon>Mycena</taxon>
    </lineage>
</organism>
<proteinExistence type="predicted"/>
<dbReference type="AlphaFoldDB" id="A0AAD6ZYY3"/>
<evidence type="ECO:0000313" key="3">
    <source>
        <dbReference type="Proteomes" id="UP001218218"/>
    </source>
</evidence>
<feature type="region of interest" description="Disordered" evidence="1">
    <location>
        <begin position="68"/>
        <end position="89"/>
    </location>
</feature>
<name>A0AAD6ZYY3_9AGAR</name>
<gene>
    <name evidence="2" type="ORF">DFH08DRAFT_810027</name>
</gene>
<protein>
    <submittedName>
        <fullName evidence="2">Uncharacterized protein</fullName>
    </submittedName>
</protein>
<evidence type="ECO:0000256" key="1">
    <source>
        <dbReference type="SAM" id="MobiDB-lite"/>
    </source>
</evidence>
<reference evidence="2" key="1">
    <citation type="submission" date="2023-03" db="EMBL/GenBank/DDBJ databases">
        <title>Massive genome expansion in bonnet fungi (Mycena s.s.) driven by repeated elements and novel gene families across ecological guilds.</title>
        <authorList>
            <consortium name="Lawrence Berkeley National Laboratory"/>
            <person name="Harder C.B."/>
            <person name="Miyauchi S."/>
            <person name="Viragh M."/>
            <person name="Kuo A."/>
            <person name="Thoen E."/>
            <person name="Andreopoulos B."/>
            <person name="Lu D."/>
            <person name="Skrede I."/>
            <person name="Drula E."/>
            <person name="Henrissat B."/>
            <person name="Morin E."/>
            <person name="Kohler A."/>
            <person name="Barry K."/>
            <person name="LaButti K."/>
            <person name="Morin E."/>
            <person name="Salamov A."/>
            <person name="Lipzen A."/>
            <person name="Mereny Z."/>
            <person name="Hegedus B."/>
            <person name="Baldrian P."/>
            <person name="Stursova M."/>
            <person name="Weitz H."/>
            <person name="Taylor A."/>
            <person name="Grigoriev I.V."/>
            <person name="Nagy L.G."/>
            <person name="Martin F."/>
            <person name="Kauserud H."/>
        </authorList>
    </citation>
    <scope>NUCLEOTIDE SEQUENCE</scope>
    <source>
        <strain evidence="2">CBHHK002</strain>
    </source>
</reference>
<accession>A0AAD6ZYY3</accession>
<evidence type="ECO:0000313" key="2">
    <source>
        <dbReference type="EMBL" id="KAJ7346195.1"/>
    </source>
</evidence>
<keyword evidence="3" id="KW-1185">Reference proteome</keyword>
<dbReference type="Proteomes" id="UP001218218">
    <property type="component" value="Unassembled WGS sequence"/>
</dbReference>
<sequence length="223" mass="25809">MLKACLRPVNFLRCSVTVSRTEQKRRCTLHRSATEEERKKELKWIRIPESTERIIQEEEEKAAIHMGRETVKHSLNDRRSPTPGKDRKDIHVQQNIDPEHARVKQRGLLAPCTHTHGHTVLPELLDDRGGHLTFVFHEVKKNQNPPSQARRKKQEMRNQQHTGLAVAAANTWNGKSTGRRTLRWKRELTMLAVVALKDIRQDRTEEYTAGVLTELVKKDSVNT</sequence>
<comment type="caution">
    <text evidence="2">The sequence shown here is derived from an EMBL/GenBank/DDBJ whole genome shotgun (WGS) entry which is preliminary data.</text>
</comment>
<feature type="region of interest" description="Disordered" evidence="1">
    <location>
        <begin position="142"/>
        <end position="161"/>
    </location>
</feature>